<protein>
    <submittedName>
        <fullName evidence="1">Anaerobic sulfatase-maturase</fullName>
    </submittedName>
</protein>
<dbReference type="KEGG" id="beg:INE88_02621"/>
<evidence type="ECO:0000313" key="1">
    <source>
        <dbReference type="EMBL" id="QUT45797.1"/>
    </source>
</evidence>
<reference evidence="1" key="1">
    <citation type="journal article" date="2021" name="PLoS Genet.">
        <title>Mobile Type VI secretion system loci of the gut Bacteroidales display extensive intra-ecosystem transfer, multi-species spread and geographical clustering.</title>
        <authorList>
            <person name="Garcia-Bayona L."/>
            <person name="Coyne M.J."/>
            <person name="Comstock L.E."/>
        </authorList>
    </citation>
    <scope>NUCLEOTIDE SEQUENCE</scope>
    <source>
        <strain evidence="1">CL11T00C20</strain>
    </source>
</reference>
<organism evidence="1 2">
    <name type="scientific">Bacteroides eggerthii</name>
    <dbReference type="NCBI Taxonomy" id="28111"/>
    <lineage>
        <taxon>Bacteria</taxon>
        <taxon>Pseudomonadati</taxon>
        <taxon>Bacteroidota</taxon>
        <taxon>Bacteroidia</taxon>
        <taxon>Bacteroidales</taxon>
        <taxon>Bacteroidaceae</taxon>
        <taxon>Bacteroides</taxon>
    </lineage>
</organism>
<gene>
    <name evidence="1" type="ORF">INE88_02621</name>
</gene>
<name>A0A975KGP4_9BACE</name>
<dbReference type="EMBL" id="CP072227">
    <property type="protein sequence ID" value="QUT45797.1"/>
    <property type="molecule type" value="Genomic_DNA"/>
</dbReference>
<evidence type="ECO:0000313" key="2">
    <source>
        <dbReference type="Proteomes" id="UP000679226"/>
    </source>
</evidence>
<dbReference type="Proteomes" id="UP000679226">
    <property type="component" value="Chromosome"/>
</dbReference>
<accession>A0A975KGP4</accession>
<dbReference type="AlphaFoldDB" id="A0A975KGP4"/>
<proteinExistence type="predicted"/>
<sequence>MGVSINDPQEFHDEYRKNKLDKLSFAIQFFLSWNVLPLIRTDATSPHLTGRQRESYGTD</sequence>